<dbReference type="PANTHER" id="PTHR30582:SF4">
    <property type="entry name" value="L,D-TRANSPEPTIDASE YQJB-RELATED"/>
    <property type="match status" value="1"/>
</dbReference>
<feature type="domain" description="L,D-TPase catalytic" evidence="8">
    <location>
        <begin position="38"/>
        <end position="162"/>
    </location>
</feature>
<organism evidence="9 10">
    <name type="scientific">Paenibacillus aurantiacus</name>
    <dbReference type="NCBI Taxonomy" id="1936118"/>
    <lineage>
        <taxon>Bacteria</taxon>
        <taxon>Bacillati</taxon>
        <taxon>Bacillota</taxon>
        <taxon>Bacilli</taxon>
        <taxon>Bacillales</taxon>
        <taxon>Paenibacillaceae</taxon>
        <taxon>Paenibacillus</taxon>
    </lineage>
</organism>
<dbReference type="PROSITE" id="PS52029">
    <property type="entry name" value="LD_TPASE"/>
    <property type="match status" value="1"/>
</dbReference>
<gene>
    <name evidence="9" type="ORF">ACFFSY_21910</name>
</gene>
<evidence type="ECO:0000256" key="4">
    <source>
        <dbReference type="ARBA" id="ARBA00022984"/>
    </source>
</evidence>
<feature type="active site" description="Proton donor/acceptor" evidence="6">
    <location>
        <position position="122"/>
    </location>
</feature>
<dbReference type="Pfam" id="PF03734">
    <property type="entry name" value="YkuD"/>
    <property type="match status" value="1"/>
</dbReference>
<keyword evidence="4 6" id="KW-0573">Peptidoglycan synthesis</keyword>
<accession>A0ABV5KTQ3</accession>
<evidence type="ECO:0000256" key="1">
    <source>
        <dbReference type="ARBA" id="ARBA00004752"/>
    </source>
</evidence>
<feature type="chain" id="PRO_5046790499" evidence="7">
    <location>
        <begin position="33"/>
        <end position="297"/>
    </location>
</feature>
<evidence type="ECO:0000259" key="8">
    <source>
        <dbReference type="PROSITE" id="PS52029"/>
    </source>
</evidence>
<evidence type="ECO:0000256" key="7">
    <source>
        <dbReference type="SAM" id="SignalP"/>
    </source>
</evidence>
<evidence type="ECO:0000256" key="5">
    <source>
        <dbReference type="ARBA" id="ARBA00023316"/>
    </source>
</evidence>
<keyword evidence="7" id="KW-0732">Signal</keyword>
<evidence type="ECO:0000313" key="10">
    <source>
        <dbReference type="Proteomes" id="UP001589747"/>
    </source>
</evidence>
<keyword evidence="2" id="KW-0808">Transferase</keyword>
<dbReference type="CDD" id="cd16913">
    <property type="entry name" value="YkuD_like"/>
    <property type="match status" value="1"/>
</dbReference>
<evidence type="ECO:0000256" key="2">
    <source>
        <dbReference type="ARBA" id="ARBA00022679"/>
    </source>
</evidence>
<comment type="caution">
    <text evidence="9">The sequence shown here is derived from an EMBL/GenBank/DDBJ whole genome shotgun (WGS) entry which is preliminary data.</text>
</comment>
<keyword evidence="3 6" id="KW-0133">Cell shape</keyword>
<dbReference type="SUPFAM" id="SSF141523">
    <property type="entry name" value="L,D-transpeptidase catalytic domain-like"/>
    <property type="match status" value="1"/>
</dbReference>
<reference evidence="9 10" key="1">
    <citation type="submission" date="2024-09" db="EMBL/GenBank/DDBJ databases">
        <authorList>
            <person name="Sun Q."/>
            <person name="Mori K."/>
        </authorList>
    </citation>
    <scope>NUCLEOTIDE SEQUENCE [LARGE SCALE GENOMIC DNA]</scope>
    <source>
        <strain evidence="9 10">TISTR 2452</strain>
    </source>
</reference>
<dbReference type="EMBL" id="JBHMDO010000034">
    <property type="protein sequence ID" value="MFB9328599.1"/>
    <property type="molecule type" value="Genomic_DNA"/>
</dbReference>
<proteinExistence type="predicted"/>
<evidence type="ECO:0000256" key="6">
    <source>
        <dbReference type="PROSITE-ProRule" id="PRU01373"/>
    </source>
</evidence>
<evidence type="ECO:0000313" key="9">
    <source>
        <dbReference type="EMBL" id="MFB9328599.1"/>
    </source>
</evidence>
<feature type="signal peptide" evidence="7">
    <location>
        <begin position="1"/>
        <end position="32"/>
    </location>
</feature>
<dbReference type="InterPro" id="IPR050979">
    <property type="entry name" value="LD-transpeptidase"/>
</dbReference>
<dbReference type="InterPro" id="IPR036582">
    <property type="entry name" value="Mao_N_sf"/>
</dbReference>
<dbReference type="InterPro" id="IPR012854">
    <property type="entry name" value="Cu_amine_oxidase-like_N"/>
</dbReference>
<feature type="active site" description="Nucleophile" evidence="6">
    <location>
        <position position="138"/>
    </location>
</feature>
<comment type="pathway">
    <text evidence="1 6">Cell wall biogenesis; peptidoglycan biosynthesis.</text>
</comment>
<dbReference type="Proteomes" id="UP001589747">
    <property type="component" value="Unassembled WGS sequence"/>
</dbReference>
<dbReference type="InterPro" id="IPR038063">
    <property type="entry name" value="Transpep_catalytic_dom"/>
</dbReference>
<dbReference type="InterPro" id="IPR005490">
    <property type="entry name" value="LD_TPept_cat_dom"/>
</dbReference>
<dbReference type="Gene3D" id="3.30.457.10">
    <property type="entry name" value="Copper amine oxidase-like, N-terminal domain"/>
    <property type="match status" value="1"/>
</dbReference>
<protein>
    <submittedName>
        <fullName evidence="9">L,D-transpeptidase family protein</fullName>
    </submittedName>
</protein>
<keyword evidence="10" id="KW-1185">Reference proteome</keyword>
<dbReference type="SUPFAM" id="SSF55383">
    <property type="entry name" value="Copper amine oxidase, domain N"/>
    <property type="match status" value="1"/>
</dbReference>
<evidence type="ECO:0000256" key="3">
    <source>
        <dbReference type="ARBA" id="ARBA00022960"/>
    </source>
</evidence>
<dbReference type="RefSeq" id="WP_377498064.1">
    <property type="nucleotide sequence ID" value="NZ_JBHMDO010000034.1"/>
</dbReference>
<keyword evidence="5 6" id="KW-0961">Cell wall biogenesis/degradation</keyword>
<dbReference type="Gene3D" id="2.40.440.10">
    <property type="entry name" value="L,D-transpeptidase catalytic domain-like"/>
    <property type="match status" value="1"/>
</dbReference>
<dbReference type="Pfam" id="PF07833">
    <property type="entry name" value="Cu_amine_oxidN1"/>
    <property type="match status" value="1"/>
</dbReference>
<dbReference type="PANTHER" id="PTHR30582">
    <property type="entry name" value="L,D-TRANSPEPTIDASE"/>
    <property type="match status" value="1"/>
</dbReference>
<sequence length="297" mass="32463">MGFLHPNKRKFIVVMMVILACCAAMFPAAAQAGSAQEDLIIVNKKTNKLAYFSGGELVKEFRVATGKTPSLTPEGSFKIVNKIKNRPYYKDKIPGGDPANPLGDRWLGLDVNGTKGTTYAIHGNNNKKSIGKYVSAGCIRMYNDDIHWLFGEIKTGTTALIISSKLSFEELAIKQGYALGVQRFEGTLIVNGAEAQLKKPLLNASNRIYMPMRECFEILGATVVWDEASRTATATIADRVITYVPGASEAHVNGEAVAIDPSRWENESIMLPLRAISELLGYQAEWNSKSQAIILSS</sequence>
<name>A0ABV5KTQ3_9BACL</name>